<accession>A0A150NA05</accession>
<organism evidence="5 7">
    <name type="scientific">Geobacillus stearothermophilus</name>
    <name type="common">Bacillus stearothermophilus</name>
    <dbReference type="NCBI Taxonomy" id="1422"/>
    <lineage>
        <taxon>Bacteria</taxon>
        <taxon>Bacillati</taxon>
        <taxon>Bacillota</taxon>
        <taxon>Bacilli</taxon>
        <taxon>Bacillales</taxon>
        <taxon>Anoxybacillaceae</taxon>
        <taxon>Geobacillus</taxon>
    </lineage>
</organism>
<name>A0A150NA05_GEOSE</name>
<evidence type="ECO:0000313" key="3">
    <source>
        <dbReference type="EMBL" id="KAF6510231.1"/>
    </source>
</evidence>
<comment type="caution">
    <text evidence="5">The sequence shown here is derived from an EMBL/GenBank/DDBJ whole genome shotgun (WGS) entry which is preliminary data.</text>
</comment>
<feature type="transmembrane region" description="Helical" evidence="1">
    <location>
        <begin position="38"/>
        <end position="58"/>
    </location>
</feature>
<gene>
    <name evidence="4" type="ORF">B4109_2199</name>
    <name evidence="5" type="ORF">B4114_2085</name>
    <name evidence="3" type="ORF">GS8_2388</name>
</gene>
<reference evidence="3 8" key="2">
    <citation type="submission" date="2016-03" db="EMBL/GenBank/DDBJ databases">
        <title>Spore heat resistance.</title>
        <authorList>
            <person name="Boekhorst J."/>
            <person name="Berendsen E.M."/>
            <person name="Wells-Bennik M.H."/>
            <person name="Kuipers O.P."/>
        </authorList>
    </citation>
    <scope>NUCLEOTIDE SEQUENCE [LARGE SCALE GENOMIC DNA]</scope>
    <source>
        <strain evidence="3 8">GS8</strain>
    </source>
</reference>
<keyword evidence="8" id="KW-1185">Reference proteome</keyword>
<evidence type="ECO:0000313" key="6">
    <source>
        <dbReference type="Proteomes" id="UP000075424"/>
    </source>
</evidence>
<evidence type="ECO:0000313" key="8">
    <source>
        <dbReference type="Proteomes" id="UP000773850"/>
    </source>
</evidence>
<feature type="transmembrane region" description="Helical" evidence="1">
    <location>
        <begin position="116"/>
        <end position="134"/>
    </location>
</feature>
<feature type="transmembrane region" description="Helical" evidence="1">
    <location>
        <begin position="12"/>
        <end position="32"/>
    </location>
</feature>
<feature type="transmembrane region" description="Helical" evidence="1">
    <location>
        <begin position="146"/>
        <end position="168"/>
    </location>
</feature>
<dbReference type="EMBL" id="LUCS01000028">
    <property type="protein sequence ID" value="KAF6510231.1"/>
    <property type="molecule type" value="Genomic_DNA"/>
</dbReference>
<keyword evidence="1" id="KW-0472">Membrane</keyword>
<proteinExistence type="predicted"/>
<feature type="transmembrane region" description="Helical" evidence="1">
    <location>
        <begin position="67"/>
        <end position="85"/>
    </location>
</feature>
<reference evidence="6 7" key="1">
    <citation type="submission" date="2016-01" db="EMBL/GenBank/DDBJ databases">
        <title>Draft Genome Sequences of Seven Thermophilic Sporeformers Isolated from Foods.</title>
        <authorList>
            <person name="Berendsen E.M."/>
            <person name="Wells-Bennik M.H."/>
            <person name="Krawcyk A.O."/>
            <person name="De Jong A."/>
            <person name="Holsappel S."/>
            <person name="Eijlander R.T."/>
            <person name="Kuipers O.P."/>
        </authorList>
    </citation>
    <scope>NUCLEOTIDE SEQUENCE [LARGE SCALE GENOMIC DNA]</scope>
    <source>
        <strain evidence="4 6">B4109</strain>
        <strain evidence="5 7">B4114</strain>
    </source>
</reference>
<feature type="domain" description="LiaI-LiaF-like transmembrane region" evidence="2">
    <location>
        <begin position="17"/>
        <end position="58"/>
    </location>
</feature>
<keyword evidence="1" id="KW-1133">Transmembrane helix</keyword>
<dbReference type="Proteomes" id="UP000075424">
    <property type="component" value="Unassembled WGS sequence"/>
</dbReference>
<keyword evidence="1" id="KW-0812">Transmembrane</keyword>
<dbReference type="InterPro" id="IPR043726">
    <property type="entry name" value="LiaI-LiaF-like_TM1"/>
</dbReference>
<dbReference type="Proteomes" id="UP000075517">
    <property type="component" value="Unassembled WGS sequence"/>
</dbReference>
<dbReference type="Proteomes" id="UP000773850">
    <property type="component" value="Unassembled WGS sequence"/>
</dbReference>
<protein>
    <recommendedName>
        <fullName evidence="2">LiaI-LiaF-like transmembrane region domain-containing protein</fullName>
    </recommendedName>
</protein>
<evidence type="ECO:0000259" key="2">
    <source>
        <dbReference type="Pfam" id="PF18917"/>
    </source>
</evidence>
<dbReference type="Pfam" id="PF18917">
    <property type="entry name" value="LiaI-LiaF-like_TM1"/>
    <property type="match status" value="1"/>
</dbReference>
<evidence type="ECO:0000313" key="5">
    <source>
        <dbReference type="EMBL" id="KYD33539.1"/>
    </source>
</evidence>
<evidence type="ECO:0000313" key="7">
    <source>
        <dbReference type="Proteomes" id="UP000075517"/>
    </source>
</evidence>
<dbReference type="EMBL" id="LQYY01000090">
    <property type="protein sequence ID" value="KYD33539.1"/>
    <property type="molecule type" value="Genomic_DNA"/>
</dbReference>
<dbReference type="EMBL" id="LQYV01000096">
    <property type="protein sequence ID" value="KYD24510.1"/>
    <property type="molecule type" value="Genomic_DNA"/>
</dbReference>
<evidence type="ECO:0000256" key="1">
    <source>
        <dbReference type="SAM" id="Phobius"/>
    </source>
</evidence>
<dbReference type="PATRIC" id="fig|1422.17.peg.316"/>
<dbReference type="AlphaFoldDB" id="A0A150NA05"/>
<sequence>MSKRETEDATIMKTRTVFAGILFIGLGLYFLAGQLESPLFHFFQGWPALLAICGAALLGQAHSAREYAYLFPGFLLLGFGVELLLASAFSAWPRGVNMFFFLIAFAFFASSRKQKGGAGFGVLFLLLAVVLTFSGRGQPFFHLVQAGLSSVWKFWPLGLIAIGVYLLWTRRK</sequence>
<feature type="transmembrane region" description="Helical" evidence="1">
    <location>
        <begin position="91"/>
        <end position="109"/>
    </location>
</feature>
<evidence type="ECO:0000313" key="4">
    <source>
        <dbReference type="EMBL" id="KYD24510.1"/>
    </source>
</evidence>